<dbReference type="RefSeq" id="WP_160877821.1">
    <property type="nucleotide sequence ID" value="NZ_WUEK01000005.1"/>
</dbReference>
<dbReference type="SUPFAM" id="SSF51126">
    <property type="entry name" value="Pectin lyase-like"/>
    <property type="match status" value="1"/>
</dbReference>
<proteinExistence type="predicted"/>
<name>A0A6L7EWX1_9ACTN</name>
<dbReference type="AlphaFoldDB" id="A0A6L7EWX1"/>
<gene>
    <name evidence="2" type="ORF">GRQ65_10225</name>
</gene>
<organism evidence="2 3">
    <name type="scientific">Nocardioides flavescens</name>
    <dbReference type="NCBI Taxonomy" id="2691959"/>
    <lineage>
        <taxon>Bacteria</taxon>
        <taxon>Bacillati</taxon>
        <taxon>Actinomycetota</taxon>
        <taxon>Actinomycetes</taxon>
        <taxon>Propionibacteriales</taxon>
        <taxon>Nocardioidaceae</taxon>
        <taxon>Nocardioides</taxon>
    </lineage>
</organism>
<accession>A0A6L7EWX1</accession>
<sequence>MSARRARPLFLLLALALVLTVGGAVVPRPLPSTTGSTPYQVPASGARLELTAFGAVCDGTTDDRPALEAVLTRLGELGGGVLELPDRPCLVSPSLEDDPFLLVPSGVTVQGSGPASGLQLGCAASDQYVELLRLAGGSIALRDLTLERVEDCYGVVLALYVTRGLTLDGVRIDGGTDGAGARFGATLHGIDLRQVDGGSKAILLDDITVEGVDYGLFQSNEVASAYTGITVRGSRFRDNRADDLEFNAPAGSMRRVRVEDSEFRDNRAVADGSGIGVGLANVQDAVVSGNDFEGYLFEPVHVEDRSARVVVSRNAFRDCFTAARDYASHVFVVNGSHDVVVRDNLFDATANRAPFQAVFLGAGGPGLTAPFDVVVEGNRYVTPLGLPLLHSDGDDVVVRENVVTSGPGAQE</sequence>
<dbReference type="InterPro" id="IPR011050">
    <property type="entry name" value="Pectin_lyase_fold/virulence"/>
</dbReference>
<evidence type="ECO:0000313" key="2">
    <source>
        <dbReference type="EMBL" id="MXG89928.1"/>
    </source>
</evidence>
<dbReference type="SMART" id="SM00710">
    <property type="entry name" value="PbH1"/>
    <property type="match status" value="5"/>
</dbReference>
<dbReference type="Gene3D" id="2.160.20.10">
    <property type="entry name" value="Single-stranded right-handed beta-helix, Pectin lyase-like"/>
    <property type="match status" value="1"/>
</dbReference>
<dbReference type="InterPro" id="IPR012334">
    <property type="entry name" value="Pectin_lyas_fold"/>
</dbReference>
<evidence type="ECO:0000313" key="3">
    <source>
        <dbReference type="Proteomes" id="UP000473325"/>
    </source>
</evidence>
<keyword evidence="3" id="KW-1185">Reference proteome</keyword>
<protein>
    <recommendedName>
        <fullName evidence="1">Right handed beta helix domain-containing protein</fullName>
    </recommendedName>
</protein>
<reference evidence="2 3" key="1">
    <citation type="submission" date="2019-12" db="EMBL/GenBank/DDBJ databases">
        <authorList>
            <person name="Kun Z."/>
        </authorList>
    </citation>
    <scope>NUCLEOTIDE SEQUENCE [LARGE SCALE GENOMIC DNA]</scope>
    <source>
        <strain evidence="2 3">YIM 123512</strain>
    </source>
</reference>
<dbReference type="Proteomes" id="UP000473325">
    <property type="component" value="Unassembled WGS sequence"/>
</dbReference>
<evidence type="ECO:0000259" key="1">
    <source>
        <dbReference type="Pfam" id="PF13229"/>
    </source>
</evidence>
<feature type="domain" description="Right handed beta helix" evidence="1">
    <location>
        <begin position="200"/>
        <end position="350"/>
    </location>
</feature>
<dbReference type="Pfam" id="PF13229">
    <property type="entry name" value="Beta_helix"/>
    <property type="match status" value="1"/>
</dbReference>
<dbReference type="InterPro" id="IPR006626">
    <property type="entry name" value="PbH1"/>
</dbReference>
<dbReference type="InterPro" id="IPR039448">
    <property type="entry name" value="Beta_helix"/>
</dbReference>
<dbReference type="EMBL" id="WUEK01000005">
    <property type="protein sequence ID" value="MXG89928.1"/>
    <property type="molecule type" value="Genomic_DNA"/>
</dbReference>
<comment type="caution">
    <text evidence="2">The sequence shown here is derived from an EMBL/GenBank/DDBJ whole genome shotgun (WGS) entry which is preliminary data.</text>
</comment>